<evidence type="ECO:0000256" key="3">
    <source>
        <dbReference type="ARBA" id="ARBA00022723"/>
    </source>
</evidence>
<keyword evidence="4" id="KW-0408">Iron</keyword>
<protein>
    <submittedName>
        <fullName evidence="7">Radical SAM protein</fullName>
    </submittedName>
</protein>
<dbReference type="Proteomes" id="UP000309566">
    <property type="component" value="Unassembled WGS sequence"/>
</dbReference>
<evidence type="ECO:0000256" key="5">
    <source>
        <dbReference type="ARBA" id="ARBA00023014"/>
    </source>
</evidence>
<dbReference type="PANTHER" id="PTHR11228:SF7">
    <property type="entry name" value="PQQA PEPTIDE CYCLASE"/>
    <property type="match status" value="1"/>
</dbReference>
<dbReference type="RefSeq" id="WP_136000358.1">
    <property type="nucleotide sequence ID" value="NZ_SRYX01000085.1"/>
</dbReference>
<dbReference type="Pfam" id="PF04055">
    <property type="entry name" value="Radical_SAM"/>
    <property type="match status" value="1"/>
</dbReference>
<keyword evidence="3" id="KW-0479">Metal-binding</keyword>
<evidence type="ECO:0000256" key="4">
    <source>
        <dbReference type="ARBA" id="ARBA00023004"/>
    </source>
</evidence>
<gene>
    <name evidence="7" type="ORF">E5353_16175</name>
</gene>
<dbReference type="InterPro" id="IPR007197">
    <property type="entry name" value="rSAM"/>
</dbReference>
<dbReference type="Gene3D" id="3.20.20.70">
    <property type="entry name" value="Aldolase class I"/>
    <property type="match status" value="1"/>
</dbReference>
<dbReference type="InterPro" id="IPR058240">
    <property type="entry name" value="rSAM_sf"/>
</dbReference>
<evidence type="ECO:0000313" key="8">
    <source>
        <dbReference type="Proteomes" id="UP000309566"/>
    </source>
</evidence>
<comment type="cofactor">
    <cofactor evidence="1">
        <name>[4Fe-4S] cluster</name>
        <dbReference type="ChEBI" id="CHEBI:49883"/>
    </cofactor>
</comment>
<feature type="domain" description="Radical SAM core" evidence="6">
    <location>
        <begin position="27"/>
        <end position="246"/>
    </location>
</feature>
<dbReference type="InterPro" id="IPR050377">
    <property type="entry name" value="Radical_SAM_PqqE_MftC-like"/>
</dbReference>
<dbReference type="GO" id="GO:0051536">
    <property type="term" value="F:iron-sulfur cluster binding"/>
    <property type="evidence" value="ECO:0007669"/>
    <property type="project" value="UniProtKB-KW"/>
</dbReference>
<keyword evidence="2" id="KW-0949">S-adenosyl-L-methionine</keyword>
<dbReference type="PANTHER" id="PTHR11228">
    <property type="entry name" value="RADICAL SAM DOMAIN PROTEIN"/>
    <property type="match status" value="1"/>
</dbReference>
<dbReference type="SUPFAM" id="SSF102114">
    <property type="entry name" value="Radical SAM enzymes"/>
    <property type="match status" value="1"/>
</dbReference>
<keyword evidence="5" id="KW-0411">Iron-sulfur</keyword>
<dbReference type="GO" id="GO:0046872">
    <property type="term" value="F:metal ion binding"/>
    <property type="evidence" value="ECO:0007669"/>
    <property type="project" value="UniProtKB-KW"/>
</dbReference>
<sequence>MKLTLFDKEIEIKRLGCKHGSYPAHPIPPSVNVFIKVTNGCNAHCAFCSNENCKNTGKTFDHDKLWRIVDELQNNNIIVNRLNITGGEPSTVPVVVNDILERASLNKYKNLHIHLNTNGLMESSQELMRHSRWDSISVSLHHYDLKKLSQIYGVEIPNKALAFDGIDMNKINASCNLVKGYIDSNIEVVRMLQFAVSLGIPRLGFVSLMKINDYCKKHYVDFDDIGFSSIPHLYFTESRNRGENCKCSNYLYNHNCKILEVYMRNYANPNYCESSLMYDGEYLRQGFHDKNIIF</sequence>
<reference evidence="7 8" key="1">
    <citation type="submission" date="2019-04" db="EMBL/GenBank/DDBJ databases">
        <title>Microbes associate with the intestines of laboratory mice.</title>
        <authorList>
            <person name="Navarre W."/>
            <person name="Wong E."/>
            <person name="Huang K."/>
            <person name="Tropini C."/>
            <person name="Ng K."/>
            <person name="Yu B."/>
        </authorList>
    </citation>
    <scope>NUCLEOTIDE SEQUENCE [LARGE SCALE GENOMIC DNA]</scope>
    <source>
        <strain evidence="7 8">NM63_1-25</strain>
    </source>
</reference>
<dbReference type="InterPro" id="IPR013785">
    <property type="entry name" value="Aldolase_TIM"/>
</dbReference>
<proteinExistence type="predicted"/>
<accession>A0A4S2CHA7</accession>
<evidence type="ECO:0000256" key="1">
    <source>
        <dbReference type="ARBA" id="ARBA00001966"/>
    </source>
</evidence>
<dbReference type="CDD" id="cd01335">
    <property type="entry name" value="Radical_SAM"/>
    <property type="match status" value="1"/>
</dbReference>
<evidence type="ECO:0000256" key="2">
    <source>
        <dbReference type="ARBA" id="ARBA00022691"/>
    </source>
</evidence>
<dbReference type="PROSITE" id="PS51918">
    <property type="entry name" value="RADICAL_SAM"/>
    <property type="match status" value="1"/>
</dbReference>
<dbReference type="GO" id="GO:0003824">
    <property type="term" value="F:catalytic activity"/>
    <property type="evidence" value="ECO:0007669"/>
    <property type="project" value="InterPro"/>
</dbReference>
<dbReference type="AlphaFoldDB" id="A0A4S2CHA7"/>
<organism evidence="7 8">
    <name type="scientific">Bacteroides caecimuris</name>
    <dbReference type="NCBI Taxonomy" id="1796613"/>
    <lineage>
        <taxon>Bacteria</taxon>
        <taxon>Pseudomonadati</taxon>
        <taxon>Bacteroidota</taxon>
        <taxon>Bacteroidia</taxon>
        <taxon>Bacteroidales</taxon>
        <taxon>Bacteroidaceae</taxon>
        <taxon>Bacteroides</taxon>
    </lineage>
</organism>
<dbReference type="SFLD" id="SFLDS00029">
    <property type="entry name" value="Radical_SAM"/>
    <property type="match status" value="1"/>
</dbReference>
<comment type="caution">
    <text evidence="7">The sequence shown here is derived from an EMBL/GenBank/DDBJ whole genome shotgun (WGS) entry which is preliminary data.</text>
</comment>
<dbReference type="EMBL" id="SRYX01000085">
    <property type="protein sequence ID" value="TGY27155.1"/>
    <property type="molecule type" value="Genomic_DNA"/>
</dbReference>
<name>A0A4S2CHA7_9BACE</name>
<evidence type="ECO:0000259" key="6">
    <source>
        <dbReference type="PROSITE" id="PS51918"/>
    </source>
</evidence>
<evidence type="ECO:0000313" key="7">
    <source>
        <dbReference type="EMBL" id="TGY27155.1"/>
    </source>
</evidence>